<dbReference type="PANTHER" id="PTHR35841">
    <property type="entry name" value="PHOSPHONATES-BINDING PERIPLASMIC PROTEIN"/>
    <property type="match status" value="1"/>
</dbReference>
<evidence type="ECO:0000256" key="1">
    <source>
        <dbReference type="SAM" id="MobiDB-lite"/>
    </source>
</evidence>
<dbReference type="STRING" id="456900.A0A151IPX3"/>
<gene>
    <name evidence="2" type="ORF">ALC62_00826</name>
</gene>
<name>A0A151IPX3_9HYME</name>
<dbReference type="EMBL" id="KQ976806">
    <property type="protein sequence ID" value="KYN08212.1"/>
    <property type="molecule type" value="Genomic_DNA"/>
</dbReference>
<feature type="region of interest" description="Disordered" evidence="1">
    <location>
        <begin position="46"/>
        <end position="151"/>
    </location>
</feature>
<dbReference type="Proteomes" id="UP000078542">
    <property type="component" value="Unassembled WGS sequence"/>
</dbReference>
<feature type="region of interest" description="Disordered" evidence="1">
    <location>
        <begin position="322"/>
        <end position="347"/>
    </location>
</feature>
<feature type="compositionally biased region" description="Low complexity" evidence="1">
    <location>
        <begin position="110"/>
        <end position="122"/>
    </location>
</feature>
<protein>
    <submittedName>
        <fullName evidence="2">Uncharacterized protein</fullName>
    </submittedName>
</protein>
<sequence length="863" mass="96605">MSEKKTESQESDEISKKELVKLDSIKKEQFSKSIENMKKNVEKIVEKHKIGTSQSIKTAPKIPTSTKSVDPIATETCQISKNKSEWSTSDESDSSEDAEDSSEDEEECQMSKSISKTSTSMQPTEISEVCQKPKTTSKSSTSSKTDHKITEICEIPKVTSEIYDKLSKYGKEICQAFKKKSEESAELEQSETPATKMSRALERSKWFEACGFEASNATRAARMYRLLKADESAKLETPEIPEAAEVCQMPKSTSEESIKLKFLETPEAAEMSTAIERSKRFEVYGYETSRATRMYEILKNASKKSAKLETLEISEAAKVCQMPKNTSKESAELEASETPEGTKASRALERSKRLEACGFIETSSAARAAKMYQLLKTASEEPAKFQIPEIPEAAKVSQMTQTTSEDSTELKALGIPETAKVRQMFKTTVEVSTCTESEDFDPNVAKMFKNPQEDQITSDPSKSILVHPLDKMEEAEVLKDCPICSSKITERCENVESCLRCGSTLPLSYDTKKKIRSKVHSADDIYTTVASAEDCKLNVNDSKSNLKASTKLEENLLEKVSMKSVDDTGKIVMIPIIEKVELTRDVIDARKFWPPMSAPNFNEHHLVLASHHLVPSLSFGLFEMFAEIIEVVTKKPVVLLHESRDNRPIAAEIADIVILPAAETWNDGVLLPASFVFEHRLNKDKSANLYADVIVAKDRAPHIQDIMDLRGHRCAVPNNRHQFSAAGLLFNYLYSKGENMMFFGHVLDGRTQMEVLEMVAGKQAEIGILESSVIRCNKYNVHGADSLHILTSLGPLPPYRIMIKNTLANQLAKELTAYLLNIDKNEEWLKRLSPYGVIGFAKNSMDYYNLVDKKCVETNVPYY</sequence>
<keyword evidence="3" id="KW-1185">Reference proteome</keyword>
<feature type="compositionally biased region" description="Low complexity" evidence="1">
    <location>
        <begin position="132"/>
        <end position="143"/>
    </location>
</feature>
<dbReference type="Pfam" id="PF12974">
    <property type="entry name" value="Phosphonate-bd"/>
    <property type="match status" value="1"/>
</dbReference>
<reference evidence="2 3" key="1">
    <citation type="submission" date="2016-03" db="EMBL/GenBank/DDBJ databases">
        <title>Cyphomyrmex costatus WGS genome.</title>
        <authorList>
            <person name="Nygaard S."/>
            <person name="Hu H."/>
            <person name="Boomsma J."/>
            <person name="Zhang G."/>
        </authorList>
    </citation>
    <scope>NUCLEOTIDE SEQUENCE [LARGE SCALE GENOMIC DNA]</scope>
    <source>
        <strain evidence="2">MS0001</strain>
        <tissue evidence="2">Whole body</tissue>
    </source>
</reference>
<proteinExistence type="predicted"/>
<dbReference type="OrthoDB" id="5310573at2759"/>
<accession>A0A151IPX3</accession>
<evidence type="ECO:0000313" key="3">
    <source>
        <dbReference type="Proteomes" id="UP000078542"/>
    </source>
</evidence>
<organism evidence="2 3">
    <name type="scientific">Cyphomyrmex costatus</name>
    <dbReference type="NCBI Taxonomy" id="456900"/>
    <lineage>
        <taxon>Eukaryota</taxon>
        <taxon>Metazoa</taxon>
        <taxon>Ecdysozoa</taxon>
        <taxon>Arthropoda</taxon>
        <taxon>Hexapoda</taxon>
        <taxon>Insecta</taxon>
        <taxon>Pterygota</taxon>
        <taxon>Neoptera</taxon>
        <taxon>Endopterygota</taxon>
        <taxon>Hymenoptera</taxon>
        <taxon>Apocrita</taxon>
        <taxon>Aculeata</taxon>
        <taxon>Formicoidea</taxon>
        <taxon>Formicidae</taxon>
        <taxon>Myrmicinae</taxon>
        <taxon>Cyphomyrmex</taxon>
    </lineage>
</organism>
<feature type="compositionally biased region" description="Acidic residues" evidence="1">
    <location>
        <begin position="88"/>
        <end position="108"/>
    </location>
</feature>
<dbReference type="KEGG" id="ccoa:108775882"/>
<feature type="compositionally biased region" description="Polar residues" evidence="1">
    <location>
        <begin position="51"/>
        <end position="68"/>
    </location>
</feature>
<dbReference type="AlphaFoldDB" id="A0A151IPX3"/>
<evidence type="ECO:0000313" key="2">
    <source>
        <dbReference type="EMBL" id="KYN08212.1"/>
    </source>
</evidence>
<dbReference type="PANTHER" id="PTHR35841:SF1">
    <property type="entry name" value="PHOSPHONATES-BINDING PERIPLASMIC PROTEIN"/>
    <property type="match status" value="1"/>
</dbReference>